<evidence type="ECO:0000256" key="8">
    <source>
        <dbReference type="PIRNR" id="PIRNR003107"/>
    </source>
</evidence>
<comment type="subcellular location">
    <subcellularLocation>
        <location evidence="1 8">Cytoplasm</location>
    </subcellularLocation>
</comment>
<dbReference type="KEGG" id="metu:GNH96_12600"/>
<evidence type="ECO:0000256" key="3">
    <source>
        <dbReference type="ARBA" id="ARBA00011738"/>
    </source>
</evidence>
<dbReference type="GO" id="GO:0030643">
    <property type="term" value="P:intracellular phosphate ion homeostasis"/>
    <property type="evidence" value="ECO:0007669"/>
    <property type="project" value="InterPro"/>
</dbReference>
<evidence type="ECO:0000313" key="11">
    <source>
        <dbReference type="Proteomes" id="UP000503004"/>
    </source>
</evidence>
<dbReference type="InterPro" id="IPR038078">
    <property type="entry name" value="PhoU-like_sf"/>
</dbReference>
<dbReference type="SUPFAM" id="SSF109755">
    <property type="entry name" value="PhoU-like"/>
    <property type="match status" value="1"/>
</dbReference>
<keyword evidence="11" id="KW-1185">Reference proteome</keyword>
<dbReference type="EMBL" id="CP046565">
    <property type="protein sequence ID" value="QJD30731.1"/>
    <property type="molecule type" value="Genomic_DNA"/>
</dbReference>
<dbReference type="GO" id="GO:0045936">
    <property type="term" value="P:negative regulation of phosphate metabolic process"/>
    <property type="evidence" value="ECO:0007669"/>
    <property type="project" value="InterPro"/>
</dbReference>
<evidence type="ECO:0000256" key="7">
    <source>
        <dbReference type="ARBA" id="ARBA00056181"/>
    </source>
</evidence>
<dbReference type="AlphaFoldDB" id="A0A858QAB8"/>
<keyword evidence="5 8" id="KW-0963">Cytoplasm</keyword>
<reference evidence="11" key="1">
    <citation type="submission" date="2019-12" db="EMBL/GenBank/DDBJ databases">
        <authorList>
            <person name="Awala S.I."/>
            <person name="Rhee S.K."/>
        </authorList>
    </citation>
    <scope>NUCLEOTIDE SEQUENCE [LARGE SCALE GENOMIC DNA]</scope>
    <source>
        <strain evidence="11">IM1</strain>
    </source>
</reference>
<dbReference type="GO" id="GO:0005737">
    <property type="term" value="C:cytoplasm"/>
    <property type="evidence" value="ECO:0007669"/>
    <property type="project" value="UniProtKB-SubCell"/>
</dbReference>
<dbReference type="PANTHER" id="PTHR42930:SF3">
    <property type="entry name" value="PHOSPHATE-SPECIFIC TRANSPORT SYSTEM ACCESSORY PROTEIN PHOU"/>
    <property type="match status" value="1"/>
</dbReference>
<evidence type="ECO:0000313" key="10">
    <source>
        <dbReference type="EMBL" id="QJD30731.1"/>
    </source>
</evidence>
<evidence type="ECO:0000256" key="2">
    <source>
        <dbReference type="ARBA" id="ARBA00008107"/>
    </source>
</evidence>
<comment type="subunit">
    <text evidence="3 8">Homodimer.</text>
</comment>
<evidence type="ECO:0000256" key="1">
    <source>
        <dbReference type="ARBA" id="ARBA00004496"/>
    </source>
</evidence>
<dbReference type="PIRSF" id="PIRSF003107">
    <property type="entry name" value="PhoU"/>
    <property type="match status" value="1"/>
</dbReference>
<dbReference type="Pfam" id="PF01895">
    <property type="entry name" value="PhoU"/>
    <property type="match status" value="2"/>
</dbReference>
<name>A0A858QAB8_9GAMM</name>
<sequence>MNQVTEGHSIRRYDGELRELHYKVLEMGTLVLTQVKEAVRSLRTGDVSLAAKVIEGDDRVDDLEVEADTDVVTLFARRCPKGSDLRLVMALSKAITDLERVGDEAVKIASCVERLFAEPAEYPSEVSRNEVLTLADIVVRRFEGALRIVDSWEAEEAQQFIASQREVADRFHQSLGGLMDNGGSDAGGANPAVNLVLVLKALERIACHAENLAEYVIYQAMGLVIRHHAI</sequence>
<proteinExistence type="inferred from homology"/>
<feature type="domain" description="PhoU" evidence="9">
    <location>
        <begin position="24"/>
        <end position="111"/>
    </location>
</feature>
<evidence type="ECO:0000256" key="5">
    <source>
        <dbReference type="ARBA" id="ARBA00022490"/>
    </source>
</evidence>
<dbReference type="PANTHER" id="PTHR42930">
    <property type="entry name" value="PHOSPHATE-SPECIFIC TRANSPORT SYSTEM ACCESSORY PROTEIN PHOU"/>
    <property type="match status" value="1"/>
</dbReference>
<dbReference type="Proteomes" id="UP000503004">
    <property type="component" value="Chromosome"/>
</dbReference>
<keyword evidence="4 8" id="KW-0813">Transport</keyword>
<dbReference type="InterPro" id="IPR028366">
    <property type="entry name" value="PhoU"/>
</dbReference>
<accession>A0A858QAB8</accession>
<dbReference type="RefSeq" id="WP_169604008.1">
    <property type="nucleotide sequence ID" value="NZ_CP046565.1"/>
</dbReference>
<evidence type="ECO:0000256" key="6">
    <source>
        <dbReference type="ARBA" id="ARBA00022592"/>
    </source>
</evidence>
<dbReference type="InterPro" id="IPR026022">
    <property type="entry name" value="PhoU_dom"/>
</dbReference>
<feature type="domain" description="PhoU" evidence="9">
    <location>
        <begin position="133"/>
        <end position="216"/>
    </location>
</feature>
<evidence type="ECO:0000256" key="4">
    <source>
        <dbReference type="ARBA" id="ARBA00022448"/>
    </source>
</evidence>
<comment type="function">
    <text evidence="7 8">Plays a role in the regulation of phosphate uptake.</text>
</comment>
<protein>
    <recommendedName>
        <fullName evidence="8">Phosphate-specific transport system accessory protein PhoU</fullName>
    </recommendedName>
</protein>
<dbReference type="Gene3D" id="1.20.58.220">
    <property type="entry name" value="Phosphate transport system protein phou homolog 2, domain 2"/>
    <property type="match status" value="1"/>
</dbReference>
<dbReference type="NCBIfam" id="TIGR02135">
    <property type="entry name" value="phoU_full"/>
    <property type="match status" value="1"/>
</dbReference>
<dbReference type="FunFam" id="1.20.58.220:FF:000004">
    <property type="entry name" value="Phosphate-specific transport system accessory protein PhoU"/>
    <property type="match status" value="1"/>
</dbReference>
<evidence type="ECO:0000259" key="9">
    <source>
        <dbReference type="Pfam" id="PF01895"/>
    </source>
</evidence>
<organism evidence="10 11">
    <name type="scientific">Methylococcus geothermalis</name>
    <dbReference type="NCBI Taxonomy" id="2681310"/>
    <lineage>
        <taxon>Bacteria</taxon>
        <taxon>Pseudomonadati</taxon>
        <taxon>Pseudomonadota</taxon>
        <taxon>Gammaproteobacteria</taxon>
        <taxon>Methylococcales</taxon>
        <taxon>Methylococcaceae</taxon>
        <taxon>Methylococcus</taxon>
    </lineage>
</organism>
<dbReference type="GO" id="GO:0006817">
    <property type="term" value="P:phosphate ion transport"/>
    <property type="evidence" value="ECO:0007669"/>
    <property type="project" value="UniProtKB-KW"/>
</dbReference>
<comment type="similarity">
    <text evidence="2 8">Belongs to the PhoU family.</text>
</comment>
<keyword evidence="6 8" id="KW-0592">Phosphate transport</keyword>
<gene>
    <name evidence="10" type="primary">phoU</name>
    <name evidence="10" type="ORF">GNH96_12600</name>
</gene>